<dbReference type="SUPFAM" id="SSF53623">
    <property type="entry name" value="MurD-like peptide ligases, catalytic domain"/>
    <property type="match status" value="1"/>
</dbReference>
<reference evidence="12" key="1">
    <citation type="journal article" date="2014" name="Int. J. Syst. Evol. Microbiol.">
        <title>Complete genome sequence of Corynebacterium casei LMG S-19264T (=DSM 44701T), isolated from a smear-ripened cheese.</title>
        <authorList>
            <consortium name="US DOE Joint Genome Institute (JGI-PGF)"/>
            <person name="Walter F."/>
            <person name="Albersmeier A."/>
            <person name="Kalinowski J."/>
            <person name="Ruckert C."/>
        </authorList>
    </citation>
    <scope>NUCLEOTIDE SEQUENCE</scope>
    <source>
        <strain evidence="12">CGMCC 1.15533</strain>
    </source>
</reference>
<dbReference type="InterPro" id="IPR036615">
    <property type="entry name" value="Mur_ligase_C_dom_sf"/>
</dbReference>
<keyword evidence="6 10" id="KW-0547">Nucleotide-binding</keyword>
<dbReference type="GO" id="GO:0005524">
    <property type="term" value="F:ATP binding"/>
    <property type="evidence" value="ECO:0007669"/>
    <property type="project" value="UniProtKB-KW"/>
</dbReference>
<dbReference type="PIRSF" id="PIRSF001563">
    <property type="entry name" value="Folylpolyglu_synth"/>
    <property type="match status" value="1"/>
</dbReference>
<evidence type="ECO:0000256" key="2">
    <source>
        <dbReference type="ARBA" id="ARBA00008276"/>
    </source>
</evidence>
<evidence type="ECO:0000313" key="12">
    <source>
        <dbReference type="EMBL" id="GGE23132.1"/>
    </source>
</evidence>
<dbReference type="FunFam" id="3.40.1190.10:FF:000011">
    <property type="entry name" value="Folylpolyglutamate synthase/dihydrofolate synthase"/>
    <property type="match status" value="1"/>
</dbReference>
<dbReference type="Gene3D" id="3.90.190.20">
    <property type="entry name" value="Mur ligase, C-terminal domain"/>
    <property type="match status" value="1"/>
</dbReference>
<organism evidence="12 13">
    <name type="scientific">Streptococcus himalayensis</name>
    <dbReference type="NCBI Taxonomy" id="1888195"/>
    <lineage>
        <taxon>Bacteria</taxon>
        <taxon>Bacillati</taxon>
        <taxon>Bacillota</taxon>
        <taxon>Bacilli</taxon>
        <taxon>Lactobacillales</taxon>
        <taxon>Streptococcaceae</taxon>
        <taxon>Streptococcus</taxon>
    </lineage>
</organism>
<keyword evidence="8" id="KW-0460">Magnesium</keyword>
<evidence type="ECO:0000256" key="9">
    <source>
        <dbReference type="ARBA" id="ARBA00047493"/>
    </source>
</evidence>
<dbReference type="Pfam" id="PF08245">
    <property type="entry name" value="Mur_ligase_M"/>
    <property type="match status" value="1"/>
</dbReference>
<evidence type="ECO:0000259" key="11">
    <source>
        <dbReference type="Pfam" id="PF08245"/>
    </source>
</evidence>
<dbReference type="GO" id="GO:0046872">
    <property type="term" value="F:metal ion binding"/>
    <property type="evidence" value="ECO:0007669"/>
    <property type="project" value="UniProtKB-KW"/>
</dbReference>
<evidence type="ECO:0000256" key="6">
    <source>
        <dbReference type="ARBA" id="ARBA00022741"/>
    </source>
</evidence>
<evidence type="ECO:0000256" key="1">
    <source>
        <dbReference type="ARBA" id="ARBA00001946"/>
    </source>
</evidence>
<proteinExistence type="inferred from homology"/>
<keyword evidence="4 10" id="KW-0436">Ligase</keyword>
<accession>A0A917A2U8</accession>
<dbReference type="InterPro" id="IPR013221">
    <property type="entry name" value="Mur_ligase_cen"/>
</dbReference>
<dbReference type="GO" id="GO:0004326">
    <property type="term" value="F:tetrahydrofolylpolyglutamate synthase activity"/>
    <property type="evidence" value="ECO:0007669"/>
    <property type="project" value="UniProtKB-EC"/>
</dbReference>
<keyword evidence="7 10" id="KW-0067">ATP-binding</keyword>
<dbReference type="InterPro" id="IPR018109">
    <property type="entry name" value="Folylpolyglutamate_synth_CS"/>
</dbReference>
<comment type="catalytic activity">
    <reaction evidence="9">
        <text>(6S)-5,6,7,8-tetrahydrofolyl-(gamma-L-Glu)(n) + L-glutamate + ATP = (6S)-5,6,7,8-tetrahydrofolyl-(gamma-L-Glu)(n+1) + ADP + phosphate + H(+)</text>
        <dbReference type="Rhea" id="RHEA:10580"/>
        <dbReference type="Rhea" id="RHEA-COMP:14738"/>
        <dbReference type="Rhea" id="RHEA-COMP:14740"/>
        <dbReference type="ChEBI" id="CHEBI:15378"/>
        <dbReference type="ChEBI" id="CHEBI:29985"/>
        <dbReference type="ChEBI" id="CHEBI:30616"/>
        <dbReference type="ChEBI" id="CHEBI:43474"/>
        <dbReference type="ChEBI" id="CHEBI:141005"/>
        <dbReference type="ChEBI" id="CHEBI:456216"/>
        <dbReference type="EC" id="6.3.2.17"/>
    </reaction>
</comment>
<dbReference type="PROSITE" id="PS01012">
    <property type="entry name" value="FOLYLPOLYGLU_SYNT_2"/>
    <property type="match status" value="1"/>
</dbReference>
<comment type="cofactor">
    <cofactor evidence="1">
        <name>Mg(2+)</name>
        <dbReference type="ChEBI" id="CHEBI:18420"/>
    </cofactor>
</comment>
<evidence type="ECO:0000256" key="8">
    <source>
        <dbReference type="ARBA" id="ARBA00022842"/>
    </source>
</evidence>
<keyword evidence="5" id="KW-0479">Metal-binding</keyword>
<dbReference type="EMBL" id="BMJN01000001">
    <property type="protein sequence ID" value="GGE23132.1"/>
    <property type="molecule type" value="Genomic_DNA"/>
</dbReference>
<comment type="similarity">
    <text evidence="2 10">Belongs to the folylpolyglutamate synthase family.</text>
</comment>
<dbReference type="GO" id="GO:0008841">
    <property type="term" value="F:dihydrofolate synthase activity"/>
    <property type="evidence" value="ECO:0007669"/>
    <property type="project" value="TreeGrafter"/>
</dbReference>
<dbReference type="PANTHER" id="PTHR11136:SF0">
    <property type="entry name" value="DIHYDROFOLATE SYNTHETASE-RELATED"/>
    <property type="match status" value="1"/>
</dbReference>
<evidence type="ECO:0000256" key="10">
    <source>
        <dbReference type="PIRNR" id="PIRNR001563"/>
    </source>
</evidence>
<dbReference type="InterPro" id="IPR001645">
    <property type="entry name" value="Folylpolyglutamate_synth"/>
</dbReference>
<dbReference type="PROSITE" id="PS01011">
    <property type="entry name" value="FOLYLPOLYGLU_SYNT_1"/>
    <property type="match status" value="1"/>
</dbReference>
<dbReference type="SUPFAM" id="SSF53244">
    <property type="entry name" value="MurD-like peptide ligases, peptide-binding domain"/>
    <property type="match status" value="1"/>
</dbReference>
<dbReference type="GO" id="GO:0005737">
    <property type="term" value="C:cytoplasm"/>
    <property type="evidence" value="ECO:0007669"/>
    <property type="project" value="TreeGrafter"/>
</dbReference>
<evidence type="ECO:0000256" key="4">
    <source>
        <dbReference type="ARBA" id="ARBA00022598"/>
    </source>
</evidence>
<dbReference type="PANTHER" id="PTHR11136">
    <property type="entry name" value="FOLYLPOLYGLUTAMATE SYNTHASE-RELATED"/>
    <property type="match status" value="1"/>
</dbReference>
<dbReference type="RefSeq" id="WP_068990385.1">
    <property type="nucleotide sequence ID" value="NZ_BMJN01000001.1"/>
</dbReference>
<evidence type="ECO:0000256" key="5">
    <source>
        <dbReference type="ARBA" id="ARBA00022723"/>
    </source>
</evidence>
<reference evidence="12" key="2">
    <citation type="submission" date="2020-09" db="EMBL/GenBank/DDBJ databases">
        <authorList>
            <person name="Sun Q."/>
            <person name="Zhou Y."/>
        </authorList>
    </citation>
    <scope>NUCLEOTIDE SEQUENCE</scope>
    <source>
        <strain evidence="12">CGMCC 1.15533</strain>
    </source>
</reference>
<sequence length="411" mass="46095">MKEIEDWLYSRVGLNFRKGLERVQEARLLLGKPDEAYPIIHVTGTNGKGSTIAFLRSLLMAHGQKVGTFTSPHIVTIRDRICVDGEPISEADFVRLVQQVEEMEETLRQSQDSLSFFEILTLMGFLYFKEQEVDVVLLEVGIGGLLDTTNIVTGEISVISSIGLDHQETLGNSIEEIAEQKAGIFKAAKMALIGPLPSVARAVCQEIAQDLSTELRMYGEDFQLSEGFFRNKERAIAIPRLGLQGEHQKENAALAIEAFLAFMDKRNLPILVEQMAPALEETRWAGRLEFIEPNIYLDGAHNLAAMERLSQVISTYPQDTVSILFGALKRKDYQAMLDYLQERFPQADLYLTSFGDSGSLGEGDVAGISFLPSYQSFLEEFQEEKQKTLFVVGSLYFVAEVRAYLLEKQKN</sequence>
<evidence type="ECO:0000256" key="7">
    <source>
        <dbReference type="ARBA" id="ARBA00022840"/>
    </source>
</evidence>
<protein>
    <recommendedName>
        <fullName evidence="3">tetrahydrofolate synthase</fullName>
        <ecNumber evidence="3">6.3.2.17</ecNumber>
    </recommendedName>
</protein>
<dbReference type="InterPro" id="IPR036565">
    <property type="entry name" value="Mur-like_cat_sf"/>
</dbReference>
<gene>
    <name evidence="12" type="ORF">GCM10011510_00250</name>
</gene>
<dbReference type="OrthoDB" id="9809356at2"/>
<dbReference type="NCBIfam" id="TIGR01499">
    <property type="entry name" value="folC"/>
    <property type="match status" value="1"/>
</dbReference>
<dbReference type="Proteomes" id="UP000660801">
    <property type="component" value="Unassembled WGS sequence"/>
</dbReference>
<feature type="domain" description="Mur ligase central" evidence="11">
    <location>
        <begin position="42"/>
        <end position="256"/>
    </location>
</feature>
<dbReference type="EC" id="6.3.2.17" evidence="3"/>
<evidence type="ECO:0000256" key="3">
    <source>
        <dbReference type="ARBA" id="ARBA00013025"/>
    </source>
</evidence>
<dbReference type="Gene3D" id="3.40.1190.10">
    <property type="entry name" value="Mur-like, catalytic domain"/>
    <property type="match status" value="1"/>
</dbReference>
<name>A0A917A2U8_9STRE</name>
<comment type="caution">
    <text evidence="12">The sequence shown here is derived from an EMBL/GenBank/DDBJ whole genome shotgun (WGS) entry which is preliminary data.</text>
</comment>
<keyword evidence="13" id="KW-1185">Reference proteome</keyword>
<dbReference type="AlphaFoldDB" id="A0A917A2U8"/>
<evidence type="ECO:0000313" key="13">
    <source>
        <dbReference type="Proteomes" id="UP000660801"/>
    </source>
</evidence>